<proteinExistence type="inferred from homology"/>
<evidence type="ECO:0000256" key="8">
    <source>
        <dbReference type="ARBA" id="ARBA00047899"/>
    </source>
</evidence>
<dbReference type="InterPro" id="IPR017441">
    <property type="entry name" value="Protein_kinase_ATP_BS"/>
</dbReference>
<dbReference type="InterPro" id="IPR050236">
    <property type="entry name" value="Ser_Thr_kinase_AGC"/>
</dbReference>
<dbReference type="FunFam" id="3.30.200.20:FF:000191">
    <property type="entry name" value="3-phosphoinositide-dependent protein kinase 2-like"/>
    <property type="match status" value="1"/>
</dbReference>
<gene>
    <name evidence="13" type="ORF">PVAND_015992</name>
</gene>
<keyword evidence="7 10" id="KW-0067">ATP-binding</keyword>
<dbReference type="CDD" id="cd05581">
    <property type="entry name" value="STKc_PDK1"/>
    <property type="match status" value="1"/>
</dbReference>
<dbReference type="PROSITE" id="PS00108">
    <property type="entry name" value="PROTEIN_KINASE_ST"/>
    <property type="match status" value="1"/>
</dbReference>
<evidence type="ECO:0000256" key="5">
    <source>
        <dbReference type="ARBA" id="ARBA00022741"/>
    </source>
</evidence>
<reference evidence="13" key="1">
    <citation type="submission" date="2021-03" db="EMBL/GenBank/DDBJ databases">
        <title>Chromosome level genome of the anhydrobiotic midge Polypedilum vanderplanki.</title>
        <authorList>
            <person name="Yoshida Y."/>
            <person name="Kikawada T."/>
            <person name="Gusev O."/>
        </authorList>
    </citation>
    <scope>NUCLEOTIDE SEQUENCE</scope>
    <source>
        <strain evidence="13">NIAS01</strain>
        <tissue evidence="13">Whole body or cell culture</tissue>
    </source>
</reference>
<evidence type="ECO:0000256" key="2">
    <source>
        <dbReference type="ARBA" id="ARBA00012513"/>
    </source>
</evidence>
<dbReference type="InterPro" id="IPR008271">
    <property type="entry name" value="Ser/Thr_kinase_AS"/>
</dbReference>
<comment type="similarity">
    <text evidence="1">Belongs to the protein kinase superfamily. AGC Ser/Thr protein kinase family. PDPK1 subfamily.</text>
</comment>
<evidence type="ECO:0000256" key="6">
    <source>
        <dbReference type="ARBA" id="ARBA00022777"/>
    </source>
</evidence>
<comment type="catalytic activity">
    <reaction evidence="8">
        <text>L-threonyl-[protein] + ATP = O-phospho-L-threonyl-[protein] + ADP + H(+)</text>
        <dbReference type="Rhea" id="RHEA:46608"/>
        <dbReference type="Rhea" id="RHEA-COMP:11060"/>
        <dbReference type="Rhea" id="RHEA-COMP:11605"/>
        <dbReference type="ChEBI" id="CHEBI:15378"/>
        <dbReference type="ChEBI" id="CHEBI:30013"/>
        <dbReference type="ChEBI" id="CHEBI:30616"/>
        <dbReference type="ChEBI" id="CHEBI:61977"/>
        <dbReference type="ChEBI" id="CHEBI:456216"/>
        <dbReference type="EC" id="2.7.11.1"/>
    </reaction>
</comment>
<evidence type="ECO:0000256" key="9">
    <source>
        <dbReference type="ARBA" id="ARBA00048679"/>
    </source>
</evidence>
<dbReference type="PROSITE" id="PS50011">
    <property type="entry name" value="PROTEIN_KINASE_DOM"/>
    <property type="match status" value="1"/>
</dbReference>
<dbReference type="PANTHER" id="PTHR24356:SF163">
    <property type="entry name" value="3-PHOSPHOINOSITIDE-DEPENDENT PROTEIN KINASE 1-RELATED"/>
    <property type="match status" value="1"/>
</dbReference>
<dbReference type="SUPFAM" id="SSF56112">
    <property type="entry name" value="Protein kinase-like (PK-like)"/>
    <property type="match status" value="1"/>
</dbReference>
<accession>A0A9J6BEW5</accession>
<keyword evidence="4" id="KW-0808">Transferase</keyword>
<evidence type="ECO:0000313" key="13">
    <source>
        <dbReference type="EMBL" id="KAG5668035.1"/>
    </source>
</evidence>
<feature type="domain" description="Protein kinase" evidence="12">
    <location>
        <begin position="12"/>
        <end position="299"/>
    </location>
</feature>
<dbReference type="GO" id="GO:0004674">
    <property type="term" value="F:protein serine/threonine kinase activity"/>
    <property type="evidence" value="ECO:0007669"/>
    <property type="project" value="UniProtKB-KW"/>
</dbReference>
<dbReference type="SMART" id="SM00220">
    <property type="entry name" value="S_TKc"/>
    <property type="match status" value="1"/>
</dbReference>
<dbReference type="PANTHER" id="PTHR24356">
    <property type="entry name" value="SERINE/THREONINE-PROTEIN KINASE"/>
    <property type="match status" value="1"/>
</dbReference>
<dbReference type="Proteomes" id="UP001107558">
    <property type="component" value="Chromosome 4"/>
</dbReference>
<protein>
    <recommendedName>
        <fullName evidence="2">non-specific serine/threonine protein kinase</fullName>
        <ecNumber evidence="2">2.7.11.1</ecNumber>
    </recommendedName>
</protein>
<dbReference type="InterPro" id="IPR039046">
    <property type="entry name" value="PDPK1"/>
</dbReference>
<dbReference type="GO" id="GO:0035556">
    <property type="term" value="P:intracellular signal transduction"/>
    <property type="evidence" value="ECO:0007669"/>
    <property type="project" value="TreeGrafter"/>
</dbReference>
<comment type="catalytic activity">
    <reaction evidence="9">
        <text>L-seryl-[protein] + ATP = O-phospho-L-seryl-[protein] + ADP + H(+)</text>
        <dbReference type="Rhea" id="RHEA:17989"/>
        <dbReference type="Rhea" id="RHEA-COMP:9863"/>
        <dbReference type="Rhea" id="RHEA-COMP:11604"/>
        <dbReference type="ChEBI" id="CHEBI:15378"/>
        <dbReference type="ChEBI" id="CHEBI:29999"/>
        <dbReference type="ChEBI" id="CHEBI:30616"/>
        <dbReference type="ChEBI" id="CHEBI:83421"/>
        <dbReference type="ChEBI" id="CHEBI:456216"/>
        <dbReference type="EC" id="2.7.11.1"/>
    </reaction>
</comment>
<dbReference type="AlphaFoldDB" id="A0A9J6BEW5"/>
<evidence type="ECO:0000313" key="14">
    <source>
        <dbReference type="Proteomes" id="UP001107558"/>
    </source>
</evidence>
<organism evidence="13 14">
    <name type="scientific">Polypedilum vanderplanki</name>
    <name type="common">Sleeping chironomid midge</name>
    <dbReference type="NCBI Taxonomy" id="319348"/>
    <lineage>
        <taxon>Eukaryota</taxon>
        <taxon>Metazoa</taxon>
        <taxon>Ecdysozoa</taxon>
        <taxon>Arthropoda</taxon>
        <taxon>Hexapoda</taxon>
        <taxon>Insecta</taxon>
        <taxon>Pterygota</taxon>
        <taxon>Neoptera</taxon>
        <taxon>Endopterygota</taxon>
        <taxon>Diptera</taxon>
        <taxon>Nematocera</taxon>
        <taxon>Chironomoidea</taxon>
        <taxon>Chironomidae</taxon>
        <taxon>Chironominae</taxon>
        <taxon>Polypedilum</taxon>
        <taxon>Polypedilum</taxon>
    </lineage>
</organism>
<dbReference type="Pfam" id="PF00069">
    <property type="entry name" value="Pkinase"/>
    <property type="match status" value="1"/>
</dbReference>
<keyword evidence="5 10" id="KW-0547">Nucleotide-binding</keyword>
<feature type="binding site" evidence="10">
    <location>
        <position position="41"/>
    </location>
    <ligand>
        <name>ATP</name>
        <dbReference type="ChEBI" id="CHEBI:30616"/>
    </ligand>
</feature>
<dbReference type="Gene3D" id="1.10.510.10">
    <property type="entry name" value="Transferase(Phosphotransferase) domain 1"/>
    <property type="match status" value="1"/>
</dbReference>
<evidence type="ECO:0000256" key="3">
    <source>
        <dbReference type="ARBA" id="ARBA00022527"/>
    </source>
</evidence>
<keyword evidence="14" id="KW-1185">Reference proteome</keyword>
<dbReference type="InterPro" id="IPR000719">
    <property type="entry name" value="Prot_kinase_dom"/>
</dbReference>
<evidence type="ECO:0000256" key="1">
    <source>
        <dbReference type="ARBA" id="ARBA00010006"/>
    </source>
</evidence>
<evidence type="ECO:0000256" key="4">
    <source>
        <dbReference type="ARBA" id="ARBA00022679"/>
    </source>
</evidence>
<evidence type="ECO:0000256" key="10">
    <source>
        <dbReference type="PROSITE-ProRule" id="PRU10141"/>
    </source>
</evidence>
<evidence type="ECO:0000256" key="11">
    <source>
        <dbReference type="RuleBase" id="RU000304"/>
    </source>
</evidence>
<keyword evidence="3 11" id="KW-0723">Serine/threonine-protein kinase</keyword>
<sequence length="317" mass="36562">MDSSKRKTEADFQFGRVLGEGSFSTVYVARDISSRKEFAIKVCDKAHIIRERKQEYVAREKHALQKLKTVKGVIELFCTFQSPTKLFFVVTLARNGDLLKYIQQTGCLRLECAKFYAAELLVAIEGMHRNNVIHRDIKPENILLDENMHLLIADFGSAKILSDNYDYHAEQEEIERNRRNEENGHDEPVRPMRRSSFVGTAQYVSPEVLNGDAAHPAMDLFSYGCILYQMLCGKFAFNAPNEYLTFQKILKLNYKFNDDFNTEGKDLIEKLLLLKPEQRLGAKDPKDLLYVSIRTHPFFIGIEFENLFNSTPPPFVE</sequence>
<keyword evidence="6" id="KW-0418">Kinase</keyword>
<dbReference type="OrthoDB" id="347657at2759"/>
<dbReference type="FunFam" id="1.10.510.10:FF:000833">
    <property type="entry name" value="AGC family protein kinase"/>
    <property type="match status" value="1"/>
</dbReference>
<dbReference type="EC" id="2.7.11.1" evidence="2"/>
<evidence type="ECO:0000256" key="7">
    <source>
        <dbReference type="ARBA" id="ARBA00022840"/>
    </source>
</evidence>
<dbReference type="GO" id="GO:0005524">
    <property type="term" value="F:ATP binding"/>
    <property type="evidence" value="ECO:0007669"/>
    <property type="project" value="UniProtKB-UniRule"/>
</dbReference>
<evidence type="ECO:0000259" key="12">
    <source>
        <dbReference type="PROSITE" id="PS50011"/>
    </source>
</evidence>
<dbReference type="EMBL" id="JADBJN010000004">
    <property type="protein sequence ID" value="KAG5668035.1"/>
    <property type="molecule type" value="Genomic_DNA"/>
</dbReference>
<dbReference type="PROSITE" id="PS00107">
    <property type="entry name" value="PROTEIN_KINASE_ATP"/>
    <property type="match status" value="1"/>
</dbReference>
<dbReference type="InterPro" id="IPR011009">
    <property type="entry name" value="Kinase-like_dom_sf"/>
</dbReference>
<dbReference type="Gene3D" id="3.30.200.20">
    <property type="entry name" value="Phosphorylase Kinase, domain 1"/>
    <property type="match status" value="1"/>
</dbReference>
<name>A0A9J6BEW5_POLVA</name>
<comment type="caution">
    <text evidence="13">The sequence shown here is derived from an EMBL/GenBank/DDBJ whole genome shotgun (WGS) entry which is preliminary data.</text>
</comment>